<gene>
    <name evidence="2" type="ORF">B7P43_G15547</name>
</gene>
<dbReference type="Proteomes" id="UP000235965">
    <property type="component" value="Unassembled WGS sequence"/>
</dbReference>
<dbReference type="AlphaFoldDB" id="A0A2J7RM30"/>
<feature type="region of interest" description="Disordered" evidence="1">
    <location>
        <begin position="122"/>
        <end position="168"/>
    </location>
</feature>
<organism evidence="2 3">
    <name type="scientific">Cryptotermes secundus</name>
    <dbReference type="NCBI Taxonomy" id="105785"/>
    <lineage>
        <taxon>Eukaryota</taxon>
        <taxon>Metazoa</taxon>
        <taxon>Ecdysozoa</taxon>
        <taxon>Arthropoda</taxon>
        <taxon>Hexapoda</taxon>
        <taxon>Insecta</taxon>
        <taxon>Pterygota</taxon>
        <taxon>Neoptera</taxon>
        <taxon>Polyneoptera</taxon>
        <taxon>Dictyoptera</taxon>
        <taxon>Blattodea</taxon>
        <taxon>Blattoidea</taxon>
        <taxon>Termitoidae</taxon>
        <taxon>Kalotermitidae</taxon>
        <taxon>Cryptotermitinae</taxon>
        <taxon>Cryptotermes</taxon>
    </lineage>
</organism>
<dbReference type="EMBL" id="NEVH01002577">
    <property type="protein sequence ID" value="PNF41886.1"/>
    <property type="molecule type" value="Genomic_DNA"/>
</dbReference>
<dbReference type="Pfam" id="PF15375">
    <property type="entry name" value="FSAF1"/>
    <property type="match status" value="1"/>
</dbReference>
<protein>
    <submittedName>
        <fullName evidence="2">Uncharacterized protein</fullName>
    </submittedName>
</protein>
<sequence>MEELTLIPTRYSTLQNVEASNIQIVVHKNKKKDVNIKPLHIDQLKDNRAEKKEMDMKKVRYEVFKFGMSGFKAEKKEEVKVALAIKLGAKPPKHKYYNYKEYKCIKEKQLKEQSEQRKLLAVGKTKTGKPSTKGKKKIMRRKRDKHKDGILDPYGKPGEVLTSRKVRK</sequence>
<dbReference type="PANTHER" id="PTHR28366">
    <property type="entry name" value="CHROMOSOME 1 OPEN READING FRAME 131"/>
    <property type="match status" value="1"/>
</dbReference>
<evidence type="ECO:0000256" key="1">
    <source>
        <dbReference type="SAM" id="MobiDB-lite"/>
    </source>
</evidence>
<feature type="compositionally biased region" description="Basic residues" evidence="1">
    <location>
        <begin position="132"/>
        <end position="145"/>
    </location>
</feature>
<proteinExistence type="predicted"/>
<keyword evidence="3" id="KW-1185">Reference proteome</keyword>
<evidence type="ECO:0000313" key="2">
    <source>
        <dbReference type="EMBL" id="PNF41886.1"/>
    </source>
</evidence>
<accession>A0A2J7RM30</accession>
<dbReference type="InterPro" id="IPR027973">
    <property type="entry name" value="FSAF1-like"/>
</dbReference>
<dbReference type="OrthoDB" id="10067479at2759"/>
<reference evidence="2 3" key="1">
    <citation type="submission" date="2017-12" db="EMBL/GenBank/DDBJ databases">
        <title>Hemimetabolous genomes reveal molecular basis of termite eusociality.</title>
        <authorList>
            <person name="Harrison M.C."/>
            <person name="Jongepier E."/>
            <person name="Robertson H.M."/>
            <person name="Arning N."/>
            <person name="Bitard-Feildel T."/>
            <person name="Chao H."/>
            <person name="Childers C.P."/>
            <person name="Dinh H."/>
            <person name="Doddapaneni H."/>
            <person name="Dugan S."/>
            <person name="Gowin J."/>
            <person name="Greiner C."/>
            <person name="Han Y."/>
            <person name="Hu H."/>
            <person name="Hughes D.S.T."/>
            <person name="Huylmans A.-K."/>
            <person name="Kemena C."/>
            <person name="Kremer L.P.M."/>
            <person name="Lee S.L."/>
            <person name="Lopez-Ezquerra A."/>
            <person name="Mallet L."/>
            <person name="Monroy-Kuhn J.M."/>
            <person name="Moser A."/>
            <person name="Murali S.C."/>
            <person name="Muzny D.M."/>
            <person name="Otani S."/>
            <person name="Piulachs M.-D."/>
            <person name="Poelchau M."/>
            <person name="Qu J."/>
            <person name="Schaub F."/>
            <person name="Wada-Katsumata A."/>
            <person name="Worley K.C."/>
            <person name="Xie Q."/>
            <person name="Ylla G."/>
            <person name="Poulsen M."/>
            <person name="Gibbs R.A."/>
            <person name="Schal C."/>
            <person name="Richards S."/>
            <person name="Belles X."/>
            <person name="Korb J."/>
            <person name="Bornberg-Bauer E."/>
        </authorList>
    </citation>
    <scope>NUCLEOTIDE SEQUENCE [LARGE SCALE GENOMIC DNA]</scope>
    <source>
        <tissue evidence="2">Whole body</tissue>
    </source>
</reference>
<name>A0A2J7RM30_9NEOP</name>
<evidence type="ECO:0000313" key="3">
    <source>
        <dbReference type="Proteomes" id="UP000235965"/>
    </source>
</evidence>
<dbReference type="InterPro" id="IPR052852">
    <property type="entry name" value="SSU_Processome_Comp"/>
</dbReference>
<dbReference type="PANTHER" id="PTHR28366:SF1">
    <property type="entry name" value="CHROMOSOME 1 OPEN READING FRAME 131"/>
    <property type="match status" value="1"/>
</dbReference>
<comment type="caution">
    <text evidence="2">The sequence shown here is derived from an EMBL/GenBank/DDBJ whole genome shotgun (WGS) entry which is preliminary data.</text>
</comment>